<accession>A0A1M5DB82</accession>
<sequence length="241" mass="24637">MHAAVRRPLAALVVPVLGAGLLGACSSTDGIGDTSSSSKPSSGAASSSPASPSSTTTSTAPSGSSSAGGNAGLESALLPAAAVGAQFTRTVSDTGDRDPLPCTPDKPSLQVQVPPQRYLGATYRHPDQDVQVSENVVVFADDAAAQRYYRAADAGLGCDSGRISGETYRITGPGRLQVSTVDIDAGQGWDLVGKSYKATLAIVRLGARIVSFTFLATTSTTKKVAVQQIIDRAVELADREL</sequence>
<feature type="region of interest" description="Disordered" evidence="1">
    <location>
        <begin position="91"/>
        <end position="110"/>
    </location>
</feature>
<feature type="chain" id="PRO_5038335227" description="PknH-like extracellular domain-containing protein" evidence="2">
    <location>
        <begin position="19"/>
        <end position="241"/>
    </location>
</feature>
<feature type="region of interest" description="Disordered" evidence="1">
    <location>
        <begin position="29"/>
        <end position="71"/>
    </location>
</feature>
<evidence type="ECO:0000313" key="4">
    <source>
        <dbReference type="Proteomes" id="UP000186132"/>
    </source>
</evidence>
<dbReference type="STRING" id="1206085.SAMN05443575_0518"/>
<evidence type="ECO:0000256" key="1">
    <source>
        <dbReference type="SAM" id="MobiDB-lite"/>
    </source>
</evidence>
<reference evidence="4" key="1">
    <citation type="submission" date="2016-11" db="EMBL/GenBank/DDBJ databases">
        <authorList>
            <person name="Varghese N."/>
            <person name="Submissions S."/>
        </authorList>
    </citation>
    <scope>NUCLEOTIDE SEQUENCE [LARGE SCALE GENOMIC DNA]</scope>
    <source>
        <strain evidence="4">DSM 45627</strain>
    </source>
</reference>
<dbReference type="AlphaFoldDB" id="A0A1M5DB82"/>
<keyword evidence="2" id="KW-0732">Signal</keyword>
<proteinExistence type="predicted"/>
<dbReference type="Proteomes" id="UP000186132">
    <property type="component" value="Unassembled WGS sequence"/>
</dbReference>
<evidence type="ECO:0000313" key="3">
    <source>
        <dbReference type="EMBL" id="SHF64196.1"/>
    </source>
</evidence>
<gene>
    <name evidence="3" type="ORF">SAMN05443575_0518</name>
</gene>
<feature type="compositionally biased region" description="Low complexity" evidence="1">
    <location>
        <begin position="29"/>
        <end position="68"/>
    </location>
</feature>
<evidence type="ECO:0008006" key="5">
    <source>
        <dbReference type="Google" id="ProtNLM"/>
    </source>
</evidence>
<dbReference type="RefSeq" id="WP_073385502.1">
    <property type="nucleotide sequence ID" value="NZ_FQVU01000001.1"/>
</dbReference>
<organism evidence="3 4">
    <name type="scientific">Jatrophihabitans endophyticus</name>
    <dbReference type="NCBI Taxonomy" id="1206085"/>
    <lineage>
        <taxon>Bacteria</taxon>
        <taxon>Bacillati</taxon>
        <taxon>Actinomycetota</taxon>
        <taxon>Actinomycetes</taxon>
        <taxon>Jatrophihabitantales</taxon>
        <taxon>Jatrophihabitantaceae</taxon>
        <taxon>Jatrophihabitans</taxon>
    </lineage>
</organism>
<keyword evidence="4" id="KW-1185">Reference proteome</keyword>
<dbReference type="EMBL" id="FQVU01000001">
    <property type="protein sequence ID" value="SHF64196.1"/>
    <property type="molecule type" value="Genomic_DNA"/>
</dbReference>
<dbReference type="PROSITE" id="PS51257">
    <property type="entry name" value="PROKAR_LIPOPROTEIN"/>
    <property type="match status" value="1"/>
</dbReference>
<protein>
    <recommendedName>
        <fullName evidence="5">PknH-like extracellular domain-containing protein</fullName>
    </recommendedName>
</protein>
<feature type="signal peptide" evidence="2">
    <location>
        <begin position="1"/>
        <end position="18"/>
    </location>
</feature>
<evidence type="ECO:0000256" key="2">
    <source>
        <dbReference type="SAM" id="SignalP"/>
    </source>
</evidence>
<name>A0A1M5DB82_9ACTN</name>